<feature type="region of interest" description="Disordered" evidence="1">
    <location>
        <begin position="591"/>
        <end position="629"/>
    </location>
</feature>
<dbReference type="EMBL" id="GG662552">
    <property type="protein sequence ID" value="EAS01889.1"/>
    <property type="molecule type" value="Genomic_DNA"/>
</dbReference>
<protein>
    <submittedName>
        <fullName evidence="2">Uncharacterized protein</fullName>
    </submittedName>
</protein>
<evidence type="ECO:0000256" key="1">
    <source>
        <dbReference type="SAM" id="MobiDB-lite"/>
    </source>
</evidence>
<evidence type="ECO:0000313" key="2">
    <source>
        <dbReference type="EMBL" id="EAS01889.1"/>
    </source>
</evidence>
<name>Q23ZG8_TETTS</name>
<dbReference type="HOGENOM" id="CLU_351803_0_0_1"/>
<dbReference type="Proteomes" id="UP000009168">
    <property type="component" value="Unassembled WGS sequence"/>
</dbReference>
<sequence length="800" mass="93554">MGESRQKNRIKLESQNATTDEKDIKQKGAFNNRVLSPYSYIKYYNKLIETMEHSTENSQNEKTKPQQTKQTFNKIVFPDYLEKKHSKKEQQRNNWNDHKGLTIQEKQELLDEMLIQKRTEELLNKIAENNKQQNQFIFRTHSVIPKIIKNSDMIDFIDQTQKKYFSVSRQIMNEINKHKKQKSLQSPQSCHSPFYQSIYGNLRKSEILEDNQGFSQVVSKLEDSQQRDSLNQKKKIPQIQKIMLANQLVRQNSYDNNFKQVSGNNSFIKVSEGYQGRQSLQLAKNSNISRQDSVSSNQQLMVRTQLRINVSQEVSEELKNLKQIDIQYQKQEVEEKYQKKLDHIQKNKNPQYFMSKSVLDRKNITLRKILSSIPFQKLSQIYDKKIQNFKETLIEQKMKMQKLKTPLKKQIKPTFYHHISKNPLLVSLLTAKYQQNNSQENNITDNTQEKKTEDSIIENQFQFMDIEDTKKEAQNSCKSLLISKNQYEHSPQSRQNLSTQPAECVSKVKQSSLTDSNQNKFHKIDGKTVFTKQNIQNTQSSRSIKSNSKKLELMTFHSQRGTKSQNYFMGIQRNSSIESDKLNQDKELNNFGQSKTTIKQSRENQQKNANTKKSQSNLQESSQKELRIKNKNEVDTTILEKKQRRYTDLSNSAVVKSGGFSTFYSSKFFFQDGQKQFNVKDKLQYAFDEYLDNDEILSSPRLRQATYSSNNSNPPSLKRKVTISDQGSNTFRQQTHNQSKKLSIFDSNNYFNQRYFPTAGSTLKLSQSAHDLNIKFEKILEQQIQGIGILKNQNQSSQNA</sequence>
<feature type="region of interest" description="Disordered" evidence="1">
    <location>
        <begin position="1"/>
        <end position="20"/>
    </location>
</feature>
<reference evidence="3" key="1">
    <citation type="journal article" date="2006" name="PLoS Biol.">
        <title>Macronuclear genome sequence of the ciliate Tetrahymena thermophila, a model eukaryote.</title>
        <authorList>
            <person name="Eisen J.A."/>
            <person name="Coyne R.S."/>
            <person name="Wu M."/>
            <person name="Wu D."/>
            <person name="Thiagarajan M."/>
            <person name="Wortman J.R."/>
            <person name="Badger J.H."/>
            <person name="Ren Q."/>
            <person name="Amedeo P."/>
            <person name="Jones K.M."/>
            <person name="Tallon L.J."/>
            <person name="Delcher A.L."/>
            <person name="Salzberg S.L."/>
            <person name="Silva J.C."/>
            <person name="Haas B.J."/>
            <person name="Majoros W.H."/>
            <person name="Farzad M."/>
            <person name="Carlton J.M."/>
            <person name="Smith R.K. Jr."/>
            <person name="Garg J."/>
            <person name="Pearlman R.E."/>
            <person name="Karrer K.M."/>
            <person name="Sun L."/>
            <person name="Manning G."/>
            <person name="Elde N.C."/>
            <person name="Turkewitz A.P."/>
            <person name="Asai D.J."/>
            <person name="Wilkes D.E."/>
            <person name="Wang Y."/>
            <person name="Cai H."/>
            <person name="Collins K."/>
            <person name="Stewart B.A."/>
            <person name="Lee S.R."/>
            <person name="Wilamowska K."/>
            <person name="Weinberg Z."/>
            <person name="Ruzzo W.L."/>
            <person name="Wloga D."/>
            <person name="Gaertig J."/>
            <person name="Frankel J."/>
            <person name="Tsao C.-C."/>
            <person name="Gorovsky M.A."/>
            <person name="Keeling P.J."/>
            <person name="Waller R.F."/>
            <person name="Patron N.J."/>
            <person name="Cherry J.M."/>
            <person name="Stover N.A."/>
            <person name="Krieger C.J."/>
            <person name="del Toro C."/>
            <person name="Ryder H.F."/>
            <person name="Williamson S.C."/>
            <person name="Barbeau R.A."/>
            <person name="Hamilton E.P."/>
            <person name="Orias E."/>
        </authorList>
    </citation>
    <scope>NUCLEOTIDE SEQUENCE [LARGE SCALE GENOMIC DNA]</scope>
    <source>
        <strain evidence="3">SB210</strain>
    </source>
</reference>
<dbReference type="GeneID" id="7831180"/>
<dbReference type="InParanoid" id="Q23ZG8"/>
<evidence type="ECO:0000313" key="3">
    <source>
        <dbReference type="Proteomes" id="UP000009168"/>
    </source>
</evidence>
<dbReference type="RefSeq" id="XP_001022134.1">
    <property type="nucleotide sequence ID" value="XM_001022134.2"/>
</dbReference>
<feature type="compositionally biased region" description="Polar residues" evidence="1">
    <location>
        <begin position="606"/>
        <end position="621"/>
    </location>
</feature>
<proteinExistence type="predicted"/>
<dbReference type="KEGG" id="tet:TTHERM_00786950"/>
<gene>
    <name evidence="2" type="ORF">TTHERM_00786950</name>
</gene>
<accession>Q23ZG8</accession>
<dbReference type="AlphaFoldDB" id="Q23ZG8"/>
<keyword evidence="3" id="KW-1185">Reference proteome</keyword>
<feature type="compositionally biased region" description="Basic and acidic residues" evidence="1">
    <location>
        <begin position="1"/>
        <end position="12"/>
    </location>
</feature>
<organism evidence="2 3">
    <name type="scientific">Tetrahymena thermophila (strain SB210)</name>
    <dbReference type="NCBI Taxonomy" id="312017"/>
    <lineage>
        <taxon>Eukaryota</taxon>
        <taxon>Sar</taxon>
        <taxon>Alveolata</taxon>
        <taxon>Ciliophora</taxon>
        <taxon>Intramacronucleata</taxon>
        <taxon>Oligohymenophorea</taxon>
        <taxon>Hymenostomatida</taxon>
        <taxon>Tetrahymenina</taxon>
        <taxon>Tetrahymenidae</taxon>
        <taxon>Tetrahymena</taxon>
    </lineage>
</organism>